<evidence type="ECO:0000313" key="2">
    <source>
        <dbReference type="EMBL" id="MEA5256370.1"/>
    </source>
</evidence>
<dbReference type="PANTHER" id="PTHR32182:SF22">
    <property type="entry name" value="ATP-DEPENDENT ENDONUCLEASE, OLD FAMILY-RELATED"/>
    <property type="match status" value="1"/>
</dbReference>
<dbReference type="PANTHER" id="PTHR32182">
    <property type="entry name" value="DNA REPLICATION AND REPAIR PROTEIN RECF"/>
    <property type="match status" value="1"/>
</dbReference>
<dbReference type="InterPro" id="IPR027417">
    <property type="entry name" value="P-loop_NTPase"/>
</dbReference>
<proteinExistence type="predicted"/>
<feature type="domain" description="Rad50/SbcC-type AAA" evidence="1">
    <location>
        <begin position="8"/>
        <end position="182"/>
    </location>
</feature>
<protein>
    <submittedName>
        <fullName evidence="2">AAA family ATPase</fullName>
    </submittedName>
</protein>
<dbReference type="InterPro" id="IPR038729">
    <property type="entry name" value="Rad50/SbcC_AAA"/>
</dbReference>
<sequence>MGNKPIQELHINYFKFFADNEPIKIEGKHLLLYGENGSGKSSIYWALYTLLEAVYKSDEEQNKYFENTNDNSLLNLHAAKHTDSFVEMTLSGGKKYRIAHNNFSIKNNFRDLADSSARGSDFINYRFMLRLSDVRHSNEIDLFSLFVKEVFPYVKTSNLIPLIHTQNKSSNDFNEIWEDLEQGTVDLSKITSEDDKNRLKKEYADNLRAFVNEISRITQRVNVDGNQLLQNDLGYTQIHFELKCIQKFRVYQGSGQLSGRESDEPIGVPQIKLSIPKYFTWDNAVKKPHTFLNEAKTTSIGLAIRLALLGIRLDYVDGVDFQVLVLDDLLISLDMENRDVVLELLLNKYAQKFQLIILTHDAQFAQLVQHKIKTKGQSREWINYEMYEDTTSTIIKPYITQYKRYIERARVHYFKLDYEAAGNYLRKETERFCRDFLPRRRQLGKDFEEKDLNGLIISCIEYAKQNKLTEELFKALDQHRKFIFNVLSHDSYDVPRFRTELKKAFQTFEELDKINFRTILEAESILTFEMHDGTNLWKAQITIYEPLVLIKEKNKESFLGKVFVNYQLFKDGTKHQKICHDYINIKDFYEKWWNNSDQAKNNDFWQEIIISSTGEKLGTLRTF</sequence>
<reference evidence="2 3" key="1">
    <citation type="submission" date="2023-12" db="EMBL/GenBank/DDBJ databases">
        <title>Novel species of the genus Arcicella isolated from rivers.</title>
        <authorList>
            <person name="Lu H."/>
        </authorList>
    </citation>
    <scope>NUCLEOTIDE SEQUENCE [LARGE SCALE GENOMIC DNA]</scope>
    <source>
        <strain evidence="2 3">LMG 21963</strain>
    </source>
</reference>
<keyword evidence="3" id="KW-1185">Reference proteome</keyword>
<dbReference type="EMBL" id="JAYFUL010000001">
    <property type="protein sequence ID" value="MEA5256370.1"/>
    <property type="molecule type" value="Genomic_DNA"/>
</dbReference>
<dbReference type="Gene3D" id="3.40.50.300">
    <property type="entry name" value="P-loop containing nucleotide triphosphate hydrolases"/>
    <property type="match status" value="1"/>
</dbReference>
<comment type="caution">
    <text evidence="2">The sequence shown here is derived from an EMBL/GenBank/DDBJ whole genome shotgun (WGS) entry which is preliminary data.</text>
</comment>
<dbReference type="Proteomes" id="UP001304671">
    <property type="component" value="Unassembled WGS sequence"/>
</dbReference>
<evidence type="ECO:0000313" key="3">
    <source>
        <dbReference type="Proteomes" id="UP001304671"/>
    </source>
</evidence>
<name>A0ABU5QHE4_9BACT</name>
<dbReference type="SUPFAM" id="SSF52540">
    <property type="entry name" value="P-loop containing nucleoside triphosphate hydrolases"/>
    <property type="match status" value="1"/>
</dbReference>
<gene>
    <name evidence="2" type="ORF">VB264_01160</name>
</gene>
<accession>A0ABU5QHE4</accession>
<dbReference type="Pfam" id="PF13476">
    <property type="entry name" value="AAA_23"/>
    <property type="match status" value="1"/>
</dbReference>
<dbReference type="RefSeq" id="WP_323246173.1">
    <property type="nucleotide sequence ID" value="NZ_JAYFUL010000001.1"/>
</dbReference>
<organism evidence="2 3">
    <name type="scientific">Arcicella aquatica</name>
    <dbReference type="NCBI Taxonomy" id="217141"/>
    <lineage>
        <taxon>Bacteria</taxon>
        <taxon>Pseudomonadati</taxon>
        <taxon>Bacteroidota</taxon>
        <taxon>Cytophagia</taxon>
        <taxon>Cytophagales</taxon>
        <taxon>Flectobacillaceae</taxon>
        <taxon>Arcicella</taxon>
    </lineage>
</organism>
<evidence type="ECO:0000259" key="1">
    <source>
        <dbReference type="Pfam" id="PF13476"/>
    </source>
</evidence>